<dbReference type="PANTHER" id="PTHR23113">
    <property type="entry name" value="GUANINE NUCLEOTIDE EXCHANGE FACTOR"/>
    <property type="match status" value="1"/>
</dbReference>
<dbReference type="InterPro" id="IPR000651">
    <property type="entry name" value="Ras-like_Gua-exchang_fac_N"/>
</dbReference>
<dbReference type="PROSITE" id="PS50010">
    <property type="entry name" value="DH_2"/>
    <property type="match status" value="1"/>
</dbReference>
<keyword evidence="1 2" id="KW-0344">Guanine-nucleotide releasing factor</keyword>
<dbReference type="SUPFAM" id="SSF48366">
    <property type="entry name" value="Ras GEF"/>
    <property type="match status" value="1"/>
</dbReference>
<evidence type="ECO:0000256" key="3">
    <source>
        <dbReference type="SAM" id="Coils"/>
    </source>
</evidence>
<gene>
    <name evidence="8" type="ORF">Cfor_03095</name>
</gene>
<feature type="compositionally biased region" description="Low complexity" evidence="4">
    <location>
        <begin position="516"/>
        <end position="532"/>
    </location>
</feature>
<keyword evidence="3" id="KW-0175">Coiled coil</keyword>
<feature type="compositionally biased region" description="Basic and acidic residues" evidence="4">
    <location>
        <begin position="1216"/>
        <end position="1236"/>
    </location>
</feature>
<feature type="region of interest" description="Disordered" evidence="4">
    <location>
        <begin position="509"/>
        <end position="532"/>
    </location>
</feature>
<feature type="region of interest" description="Disordered" evidence="4">
    <location>
        <begin position="1274"/>
        <end position="1304"/>
    </location>
</feature>
<dbReference type="InterPro" id="IPR001849">
    <property type="entry name" value="PH_domain"/>
</dbReference>
<proteinExistence type="predicted"/>
<dbReference type="GO" id="GO:0007265">
    <property type="term" value="P:Ras protein signal transduction"/>
    <property type="evidence" value="ECO:0007669"/>
    <property type="project" value="TreeGrafter"/>
</dbReference>
<dbReference type="Gene3D" id="1.10.840.10">
    <property type="entry name" value="Ras guanine-nucleotide exchange factors catalytic domain"/>
    <property type="match status" value="1"/>
</dbReference>
<feature type="region of interest" description="Disordered" evidence="4">
    <location>
        <begin position="1110"/>
        <end position="1189"/>
    </location>
</feature>
<feature type="non-terminal residue" evidence="8">
    <location>
        <position position="1"/>
    </location>
</feature>
<dbReference type="CDD" id="cd00160">
    <property type="entry name" value="RhoGEF"/>
    <property type="match status" value="1"/>
</dbReference>
<dbReference type="InterPro" id="IPR008937">
    <property type="entry name" value="Ras-like_GEF"/>
</dbReference>
<feature type="compositionally biased region" description="Polar residues" evidence="4">
    <location>
        <begin position="1110"/>
        <end position="1137"/>
    </location>
</feature>
<dbReference type="Pfam" id="PF00621">
    <property type="entry name" value="RhoGEF"/>
    <property type="match status" value="1"/>
</dbReference>
<evidence type="ECO:0000256" key="1">
    <source>
        <dbReference type="ARBA" id="ARBA00022658"/>
    </source>
</evidence>
<dbReference type="InterPro" id="IPR023578">
    <property type="entry name" value="Ras_GEF_dom_sf"/>
</dbReference>
<feature type="coiled-coil region" evidence="3">
    <location>
        <begin position="111"/>
        <end position="138"/>
    </location>
</feature>
<name>A0A6L2PY36_COPFO</name>
<dbReference type="CDD" id="cd00155">
    <property type="entry name" value="RasGEF"/>
    <property type="match status" value="1"/>
</dbReference>
<keyword evidence="9" id="KW-1185">Reference proteome</keyword>
<dbReference type="SMART" id="SM00233">
    <property type="entry name" value="PH"/>
    <property type="match status" value="2"/>
</dbReference>
<dbReference type="OrthoDB" id="10254377at2759"/>
<feature type="compositionally biased region" description="Basic and acidic residues" evidence="4">
    <location>
        <begin position="1138"/>
        <end position="1153"/>
    </location>
</feature>
<dbReference type="SUPFAM" id="SSF50729">
    <property type="entry name" value="PH domain-like"/>
    <property type="match status" value="2"/>
</dbReference>
<feature type="compositionally biased region" description="Polar residues" evidence="4">
    <location>
        <begin position="1282"/>
        <end position="1302"/>
    </location>
</feature>
<evidence type="ECO:0000313" key="9">
    <source>
        <dbReference type="Proteomes" id="UP000502823"/>
    </source>
</evidence>
<evidence type="ECO:0000256" key="2">
    <source>
        <dbReference type="PROSITE-ProRule" id="PRU00168"/>
    </source>
</evidence>
<dbReference type="Pfam" id="PF00617">
    <property type="entry name" value="RasGEF"/>
    <property type="match status" value="1"/>
</dbReference>
<accession>A0A6L2PY36</accession>
<dbReference type="PROSITE" id="PS50096">
    <property type="entry name" value="IQ"/>
    <property type="match status" value="1"/>
</dbReference>
<feature type="region of interest" description="Disordered" evidence="4">
    <location>
        <begin position="1206"/>
        <end position="1243"/>
    </location>
</feature>
<evidence type="ECO:0000259" key="7">
    <source>
        <dbReference type="PROSITE" id="PS50010"/>
    </source>
</evidence>
<reference evidence="9" key="1">
    <citation type="submission" date="2020-01" db="EMBL/GenBank/DDBJ databases">
        <title>Draft genome sequence of the Termite Coptotermes fromosanus.</title>
        <authorList>
            <person name="Itakura S."/>
            <person name="Yosikawa Y."/>
            <person name="Umezawa K."/>
        </authorList>
    </citation>
    <scope>NUCLEOTIDE SEQUENCE [LARGE SCALE GENOMIC DNA]</scope>
</reference>
<dbReference type="PANTHER" id="PTHR23113:SF99">
    <property type="entry name" value="RASGEF DOMAIN-CONTAINING PROTEIN"/>
    <property type="match status" value="1"/>
</dbReference>
<dbReference type="InterPro" id="IPR000048">
    <property type="entry name" value="IQ_motif_EF-hand-BS"/>
</dbReference>
<feature type="coiled-coil region" evidence="3">
    <location>
        <begin position="381"/>
        <end position="411"/>
    </location>
</feature>
<protein>
    <recommendedName>
        <fullName evidence="10">Ras-specific guanine nucleotide-releasing factor 2</fullName>
    </recommendedName>
</protein>
<evidence type="ECO:0000259" key="6">
    <source>
        <dbReference type="PROSITE" id="PS50009"/>
    </source>
</evidence>
<dbReference type="InterPro" id="IPR011993">
    <property type="entry name" value="PH-like_dom_sf"/>
</dbReference>
<feature type="domain" description="DH" evidence="7">
    <location>
        <begin position="215"/>
        <end position="401"/>
    </location>
</feature>
<evidence type="ECO:0000256" key="4">
    <source>
        <dbReference type="SAM" id="MobiDB-lite"/>
    </source>
</evidence>
<dbReference type="InterPro" id="IPR000219">
    <property type="entry name" value="DH_dom"/>
</dbReference>
<dbReference type="SMART" id="SM00229">
    <property type="entry name" value="RasGEFN"/>
    <property type="match status" value="1"/>
</dbReference>
<dbReference type="PROSITE" id="PS50009">
    <property type="entry name" value="RASGEF_CAT"/>
    <property type="match status" value="1"/>
</dbReference>
<dbReference type="Proteomes" id="UP000502823">
    <property type="component" value="Unassembled WGS sequence"/>
</dbReference>
<feature type="domain" description="PH" evidence="5">
    <location>
        <begin position="1"/>
        <end position="83"/>
    </location>
</feature>
<sequence length="1721" mass="194179">NLLFYYDSDSCNRPSGVVLLEGCYCERLITAGSGSGGKNKEAADKQHCFAISYRRENQRQYELRASTESDCKTWIEAIREASFNKLLLQKEELEQKHLHLLQIVESEKTAKWQYTQQCEELASEIKKLRAELCALKKEWRPVPSYSTGTSLSGVLSLQPSAGGAGASTASSCQETLELRKIKKVQSFFRGWLCRRRWKQIVEQYIKSPHAESMRKRNSLVFRMVEAEEEYMEQLEVLVSCFLRPFKMAASSKKPPCSHEDVNSIFLNSETVLFLHQIFLKGLTSRMESWPTLVLGDLFDMLLPMLSIYQEYVRNHHYSLQVLTECKQSAPFAALLARLENKPACQGRSLETFLTYPMHQVPRYIITLHELLAHTPHDHVERKSLQNARQQLEDLSRQMHDEVSETENLRKNLAVERMIVEGCDILLDVNQVFVRQGDLIQIPSDKPRTSRSRLTNFKSEKETVRQCFLFSNHLILATRTSGGRLHLVPDIGKIPLADALLIEDPSDHGVNDDDESSVCSMSSQSSGISETSSGSCHLHNRDFKIIIDVKTGSPQVVVHLVAPTMQEKAAWISDISQCMDNVHFNDLLRSSMSDTSSVTMPQSIKNDPKLFKDDVDIRFSRTLNSCKVPQIRYATPERLLERLTDLRFLSIDFLNTFLLTYRVFTDGVTVLEALKKMSKDCNFKAASAELYENEYITDAFIRGLRCTRIRQMLLENATITLEAAFDQARALELAEPHSASYLSPSNPTTTAAVGKHEEEADKNFSSTTAAASSKTEKCFFCGNHRHPRTVCPAKEAICRLCSKKGHYQRVCHCTVDVEMEGYTYNDVEMLIMNNLWSDVLIGHDILKSHSSVEIAFHGDKPPFKICSLAIAKVPAVSLLSNLISDFSPMVTKSRHHSAEDYQFIASEVERLLDEELLIKIVQDGGLEGVFPYLDDVTICGKNQLEHDHNLEEFLAAAENLDEFAGHWMYWVSERTISLCTCVTVNGDRAVHHPEEPVVPVLYQCTISGYGSEMSDRDRSHSYDSQAFTKGHRRCSFRRCEEESRELALIKERTPIIRQSPTHQTSPCTTPRKSVSIRVEPEDDGRHLTIPKTITVSSSSETLTDITVISAPSSPSNLSNVTLVGSNNSEMSPQDSDAPQTEREPETETKMDSEAKQQQITVTDSREQEIMSPVTKESNEDQTKVLSSTVQFKSEEKRTSVPILESEHRQSHIHVKRKGSEGQTKRDGYEEERCRPDEIQSSDESGNEFVTLEHKVVTSSRSASITTTNNYYANRRSIQDSECGRSSMSQRTSFQHDSPQNSSKAGVVITSFRQSQRRSSTSTAAAAFAIATSASSNPRDHTHPPKPPVGAGGRCSVGDASMKVGSCRDWNRRKESVRSTAATMRVLNVLRHWVSKHAQDFEMDQCLKNLTIGFLDDIACNPNLLAAEVKAASQLLRLITKEEPESGKVVLDLLLAPPMTPSKENIETLSALEIAEQMTYIDHQIFISISSEEFLGQAWMKTDKATKAPHILLMTKRFNEVSQLVVSEIVRRSNVASRIAAIEKWAAVADISRCLHNFNGVLQVCAAFTNSSVFRLKKTWEKVSKTTKQTIEKLQNIVSSDGRFRNLRDALHRCDPPCIPYLGMYLTDLSFIEEGTPNFTEDGLLNFSKMRMIAHVIREIRLFQQTPYKIDLITKVTNYLLDPSLLLDDDELYRMSLEIEPRTSRLSSSAITQLPLSQTPPRS</sequence>
<organism evidence="8 9">
    <name type="scientific">Coptotermes formosanus</name>
    <name type="common">Formosan subterranean termite</name>
    <dbReference type="NCBI Taxonomy" id="36987"/>
    <lineage>
        <taxon>Eukaryota</taxon>
        <taxon>Metazoa</taxon>
        <taxon>Ecdysozoa</taxon>
        <taxon>Arthropoda</taxon>
        <taxon>Hexapoda</taxon>
        <taxon>Insecta</taxon>
        <taxon>Pterygota</taxon>
        <taxon>Neoptera</taxon>
        <taxon>Polyneoptera</taxon>
        <taxon>Dictyoptera</taxon>
        <taxon>Blattodea</taxon>
        <taxon>Blattoidea</taxon>
        <taxon>Termitoidae</taxon>
        <taxon>Rhinotermitidae</taxon>
        <taxon>Coptotermes</taxon>
    </lineage>
</organism>
<dbReference type="SMART" id="SM00325">
    <property type="entry name" value="RhoGEF"/>
    <property type="match status" value="1"/>
</dbReference>
<dbReference type="Gene3D" id="1.20.870.10">
    <property type="entry name" value="Son of sevenless (SoS) protein Chain: S domain 1"/>
    <property type="match status" value="2"/>
</dbReference>
<evidence type="ECO:0000313" key="8">
    <source>
        <dbReference type="EMBL" id="GFG34697.1"/>
    </source>
</evidence>
<dbReference type="SMART" id="SM00147">
    <property type="entry name" value="RasGEF"/>
    <property type="match status" value="1"/>
</dbReference>
<dbReference type="Gene3D" id="1.20.900.10">
    <property type="entry name" value="Dbl homology (DH) domain"/>
    <property type="match status" value="1"/>
</dbReference>
<dbReference type="InterPro" id="IPR035899">
    <property type="entry name" value="DBL_dom_sf"/>
</dbReference>
<dbReference type="GO" id="GO:0005085">
    <property type="term" value="F:guanyl-nucleotide exchange factor activity"/>
    <property type="evidence" value="ECO:0007669"/>
    <property type="project" value="UniProtKB-KW"/>
</dbReference>
<dbReference type="InterPro" id="IPR001895">
    <property type="entry name" value="RASGEF_cat_dom"/>
</dbReference>
<dbReference type="Gene3D" id="2.30.29.30">
    <property type="entry name" value="Pleckstrin-homology domain (PH domain)/Phosphotyrosine-binding domain (PTB)"/>
    <property type="match status" value="2"/>
</dbReference>
<evidence type="ECO:0008006" key="10">
    <source>
        <dbReference type="Google" id="ProtNLM"/>
    </source>
</evidence>
<dbReference type="InParanoid" id="A0A6L2PY36"/>
<dbReference type="GO" id="GO:0005886">
    <property type="term" value="C:plasma membrane"/>
    <property type="evidence" value="ECO:0007669"/>
    <property type="project" value="TreeGrafter"/>
</dbReference>
<dbReference type="PROSITE" id="PS00720">
    <property type="entry name" value="RASGEF"/>
    <property type="match status" value="1"/>
</dbReference>
<dbReference type="SUPFAM" id="SSF48065">
    <property type="entry name" value="DBL homology domain (DH-domain)"/>
    <property type="match status" value="1"/>
</dbReference>
<dbReference type="PROSITE" id="PS50003">
    <property type="entry name" value="PH_DOMAIN"/>
    <property type="match status" value="1"/>
</dbReference>
<dbReference type="SMART" id="SM00015">
    <property type="entry name" value="IQ"/>
    <property type="match status" value="1"/>
</dbReference>
<dbReference type="EMBL" id="BLKM01000501">
    <property type="protein sequence ID" value="GFG34697.1"/>
    <property type="molecule type" value="Genomic_DNA"/>
</dbReference>
<dbReference type="Pfam" id="PF00618">
    <property type="entry name" value="RasGEF_N"/>
    <property type="match status" value="1"/>
</dbReference>
<dbReference type="InterPro" id="IPR019804">
    <property type="entry name" value="Ras_G-nucl-exch_fac_CS"/>
</dbReference>
<feature type="domain" description="Ras-GEF" evidence="6">
    <location>
        <begin position="1468"/>
        <end position="1700"/>
    </location>
</feature>
<dbReference type="Pfam" id="PF00169">
    <property type="entry name" value="PH"/>
    <property type="match status" value="1"/>
</dbReference>
<comment type="caution">
    <text evidence="8">The sequence shown here is derived from an EMBL/GenBank/DDBJ whole genome shotgun (WGS) entry which is preliminary data.</text>
</comment>
<evidence type="ECO:0000259" key="5">
    <source>
        <dbReference type="PROSITE" id="PS50003"/>
    </source>
</evidence>
<feature type="region of interest" description="Disordered" evidence="4">
    <location>
        <begin position="1329"/>
        <end position="1353"/>
    </location>
</feature>
<dbReference type="InterPro" id="IPR036964">
    <property type="entry name" value="RASGEF_cat_dom_sf"/>
</dbReference>